<keyword evidence="4" id="KW-1185">Reference proteome</keyword>
<dbReference type="InterPro" id="IPR021109">
    <property type="entry name" value="Peptidase_aspartic_dom_sf"/>
</dbReference>
<reference evidence="4" key="1">
    <citation type="submission" date="2024-07" db="EMBL/GenBank/DDBJ databases">
        <title>Two chromosome-level genome assemblies of Korean endemic species Abeliophyllum distichum and Forsythia ovata (Oleaceae).</title>
        <authorList>
            <person name="Jang H."/>
        </authorList>
    </citation>
    <scope>NUCLEOTIDE SEQUENCE [LARGE SCALE GENOMIC DNA]</scope>
</reference>
<dbReference type="EMBL" id="JBFOLJ010000003">
    <property type="protein sequence ID" value="KAL2549441.1"/>
    <property type="molecule type" value="Genomic_DNA"/>
</dbReference>
<keyword evidence="3" id="KW-0645">Protease</keyword>
<comment type="similarity">
    <text evidence="1">Belongs to the peptidase A1 family.</text>
</comment>
<dbReference type="Gene3D" id="2.40.70.10">
    <property type="entry name" value="Acid Proteases"/>
    <property type="match status" value="1"/>
</dbReference>
<evidence type="ECO:0000256" key="1">
    <source>
        <dbReference type="ARBA" id="ARBA00007447"/>
    </source>
</evidence>
<evidence type="ECO:0000313" key="3">
    <source>
        <dbReference type="EMBL" id="KAL2549441.1"/>
    </source>
</evidence>
<dbReference type="Pfam" id="PF14543">
    <property type="entry name" value="TAXi_N"/>
    <property type="match status" value="1"/>
</dbReference>
<gene>
    <name evidence="3" type="ORF">Fot_10971</name>
</gene>
<evidence type="ECO:0000259" key="2">
    <source>
        <dbReference type="Pfam" id="PF14543"/>
    </source>
</evidence>
<dbReference type="GO" id="GO:0006508">
    <property type="term" value="P:proteolysis"/>
    <property type="evidence" value="ECO:0007669"/>
    <property type="project" value="UniProtKB-KW"/>
</dbReference>
<feature type="domain" description="Xylanase inhibitor N-terminal" evidence="2">
    <location>
        <begin position="47"/>
        <end position="127"/>
    </location>
</feature>
<name>A0ABD1WIQ1_9LAMI</name>
<sequence>MIGQTILAILEIPDLQLIKFLLEHQSKTQRSQNTIQHSNTLLKSIKGHHLYQGYVSSTYRPARCRSTQCSLARASGCGECCSPPRPGYNNNTCGILPDNTVTQTATSRELASDFVSIQSTDGRNPDMNVSVS</sequence>
<dbReference type="InterPro" id="IPR032861">
    <property type="entry name" value="TAXi_N"/>
</dbReference>
<dbReference type="AlphaFoldDB" id="A0ABD1WIQ1"/>
<dbReference type="SUPFAM" id="SSF50630">
    <property type="entry name" value="Acid proteases"/>
    <property type="match status" value="1"/>
</dbReference>
<organism evidence="3 4">
    <name type="scientific">Forsythia ovata</name>
    <dbReference type="NCBI Taxonomy" id="205694"/>
    <lineage>
        <taxon>Eukaryota</taxon>
        <taxon>Viridiplantae</taxon>
        <taxon>Streptophyta</taxon>
        <taxon>Embryophyta</taxon>
        <taxon>Tracheophyta</taxon>
        <taxon>Spermatophyta</taxon>
        <taxon>Magnoliopsida</taxon>
        <taxon>eudicotyledons</taxon>
        <taxon>Gunneridae</taxon>
        <taxon>Pentapetalae</taxon>
        <taxon>asterids</taxon>
        <taxon>lamiids</taxon>
        <taxon>Lamiales</taxon>
        <taxon>Oleaceae</taxon>
        <taxon>Forsythieae</taxon>
        <taxon>Forsythia</taxon>
    </lineage>
</organism>
<dbReference type="GO" id="GO:0008233">
    <property type="term" value="F:peptidase activity"/>
    <property type="evidence" value="ECO:0007669"/>
    <property type="project" value="UniProtKB-KW"/>
</dbReference>
<accession>A0ABD1WIQ1</accession>
<evidence type="ECO:0000313" key="4">
    <source>
        <dbReference type="Proteomes" id="UP001604277"/>
    </source>
</evidence>
<comment type="caution">
    <text evidence="3">The sequence shown here is derived from an EMBL/GenBank/DDBJ whole genome shotgun (WGS) entry which is preliminary data.</text>
</comment>
<proteinExistence type="inferred from homology"/>
<dbReference type="Proteomes" id="UP001604277">
    <property type="component" value="Unassembled WGS sequence"/>
</dbReference>
<keyword evidence="3" id="KW-0378">Hydrolase</keyword>
<protein>
    <submittedName>
        <fullName evidence="3">Eukaryotic aspartyl protease family protein</fullName>
    </submittedName>
</protein>